<accession>A0A848CX06</accession>
<dbReference type="EMBL" id="JABAGO010000028">
    <property type="protein sequence ID" value="NME99461.1"/>
    <property type="molecule type" value="Genomic_DNA"/>
</dbReference>
<evidence type="ECO:0000313" key="1">
    <source>
        <dbReference type="EMBL" id="NME99461.1"/>
    </source>
</evidence>
<dbReference type="RefSeq" id="WP_168975623.1">
    <property type="nucleotide sequence ID" value="NZ_CAMJCG010000091.1"/>
</dbReference>
<evidence type="ECO:0000313" key="2">
    <source>
        <dbReference type="Proteomes" id="UP000561326"/>
    </source>
</evidence>
<organism evidence="1 2">
    <name type="scientific">Aneurinibacillus aneurinilyticus</name>
    <name type="common">Bacillus aneurinolyticus</name>
    <dbReference type="NCBI Taxonomy" id="1391"/>
    <lineage>
        <taxon>Bacteria</taxon>
        <taxon>Bacillati</taxon>
        <taxon>Bacillota</taxon>
        <taxon>Bacilli</taxon>
        <taxon>Bacillales</taxon>
        <taxon>Paenibacillaceae</taxon>
        <taxon>Aneurinibacillus group</taxon>
        <taxon>Aneurinibacillus</taxon>
    </lineage>
</organism>
<dbReference type="AlphaFoldDB" id="A0A848CX06"/>
<sequence length="85" mass="9860">MDTDVRQEDFSYYSEGVLTWIYTHESEQENIKACWQEYSCSIQETCCSYVGTIGQRQEGREGAAWRAAPAPRTYERAEIGYWDTG</sequence>
<reference evidence="1 2" key="1">
    <citation type="submission" date="2020-04" db="EMBL/GenBank/DDBJ databases">
        <authorList>
            <person name="Hitch T.C.A."/>
            <person name="Wylensek D."/>
            <person name="Clavel T."/>
        </authorList>
    </citation>
    <scope>NUCLEOTIDE SEQUENCE [LARGE SCALE GENOMIC DNA]</scope>
    <source>
        <strain evidence="1 2">WB01_D5_05</strain>
    </source>
</reference>
<protein>
    <submittedName>
        <fullName evidence="1">Uncharacterized protein</fullName>
    </submittedName>
</protein>
<gene>
    <name evidence="1" type="ORF">HF838_14480</name>
</gene>
<name>A0A848CX06_ANEAE</name>
<comment type="caution">
    <text evidence="1">The sequence shown here is derived from an EMBL/GenBank/DDBJ whole genome shotgun (WGS) entry which is preliminary data.</text>
</comment>
<proteinExistence type="predicted"/>
<dbReference type="Proteomes" id="UP000561326">
    <property type="component" value="Unassembled WGS sequence"/>
</dbReference>